<sequence>LLEFARILGLYQVTELEEEGFNVYFEGGLCSDEDFNAQAYWLSISQEEHISLSQSHTSTIRNLILRVIHKMITYGLCQRTTGYNKIPKNDLWLLSMFDARHQNGYANAAWVVVKWMKRKGAGTQKESQICCGKFILKFARKCRVLTEDVVRSLSALIYCRDMDTTTIRDLIDSDG</sequence>
<feature type="non-terminal residue" evidence="1">
    <location>
        <position position="1"/>
    </location>
</feature>
<accession>A0A699VAR5</accession>
<name>A0A699VAR5_TANCI</name>
<proteinExistence type="predicted"/>
<dbReference type="AlphaFoldDB" id="A0A699VAR5"/>
<reference evidence="1" key="1">
    <citation type="journal article" date="2019" name="Sci. Rep.">
        <title>Draft genome of Tanacetum cinerariifolium, the natural source of mosquito coil.</title>
        <authorList>
            <person name="Yamashiro T."/>
            <person name="Shiraishi A."/>
            <person name="Satake H."/>
            <person name="Nakayama K."/>
        </authorList>
    </citation>
    <scope>NUCLEOTIDE SEQUENCE</scope>
</reference>
<dbReference type="EMBL" id="BKCJ011408475">
    <property type="protein sequence ID" value="GFD30889.1"/>
    <property type="molecule type" value="Genomic_DNA"/>
</dbReference>
<feature type="non-terminal residue" evidence="1">
    <location>
        <position position="175"/>
    </location>
</feature>
<gene>
    <name evidence="1" type="ORF">Tci_902858</name>
</gene>
<evidence type="ECO:0000313" key="1">
    <source>
        <dbReference type="EMBL" id="GFD30889.1"/>
    </source>
</evidence>
<comment type="caution">
    <text evidence="1">The sequence shown here is derived from an EMBL/GenBank/DDBJ whole genome shotgun (WGS) entry which is preliminary data.</text>
</comment>
<organism evidence="1">
    <name type="scientific">Tanacetum cinerariifolium</name>
    <name type="common">Dalmatian daisy</name>
    <name type="synonym">Chrysanthemum cinerariifolium</name>
    <dbReference type="NCBI Taxonomy" id="118510"/>
    <lineage>
        <taxon>Eukaryota</taxon>
        <taxon>Viridiplantae</taxon>
        <taxon>Streptophyta</taxon>
        <taxon>Embryophyta</taxon>
        <taxon>Tracheophyta</taxon>
        <taxon>Spermatophyta</taxon>
        <taxon>Magnoliopsida</taxon>
        <taxon>eudicotyledons</taxon>
        <taxon>Gunneridae</taxon>
        <taxon>Pentapetalae</taxon>
        <taxon>asterids</taxon>
        <taxon>campanulids</taxon>
        <taxon>Asterales</taxon>
        <taxon>Asteraceae</taxon>
        <taxon>Asteroideae</taxon>
        <taxon>Anthemideae</taxon>
        <taxon>Anthemidinae</taxon>
        <taxon>Tanacetum</taxon>
    </lineage>
</organism>
<protein>
    <submittedName>
        <fullName evidence="1">Uncharacterized protein</fullName>
    </submittedName>
</protein>